<reference evidence="1" key="2">
    <citation type="journal article" date="2024" name="Plant">
        <title>Genomic evolution and insights into agronomic trait innovations of Sesamum species.</title>
        <authorList>
            <person name="Miao H."/>
            <person name="Wang L."/>
            <person name="Qu L."/>
            <person name="Liu H."/>
            <person name="Sun Y."/>
            <person name="Le M."/>
            <person name="Wang Q."/>
            <person name="Wei S."/>
            <person name="Zheng Y."/>
            <person name="Lin W."/>
            <person name="Duan Y."/>
            <person name="Cao H."/>
            <person name="Xiong S."/>
            <person name="Wang X."/>
            <person name="Wei L."/>
            <person name="Li C."/>
            <person name="Ma Q."/>
            <person name="Ju M."/>
            <person name="Zhao R."/>
            <person name="Li G."/>
            <person name="Mu C."/>
            <person name="Tian Q."/>
            <person name="Mei H."/>
            <person name="Zhang T."/>
            <person name="Gao T."/>
            <person name="Zhang H."/>
        </authorList>
    </citation>
    <scope>NUCLEOTIDE SEQUENCE</scope>
    <source>
        <strain evidence="1">KEN1</strain>
    </source>
</reference>
<name>A0AAW2WAL5_9LAMI</name>
<reference evidence="1" key="1">
    <citation type="submission" date="2020-06" db="EMBL/GenBank/DDBJ databases">
        <authorList>
            <person name="Li T."/>
            <person name="Hu X."/>
            <person name="Zhang T."/>
            <person name="Song X."/>
            <person name="Zhang H."/>
            <person name="Dai N."/>
            <person name="Sheng W."/>
            <person name="Hou X."/>
            <person name="Wei L."/>
        </authorList>
    </citation>
    <scope>NUCLEOTIDE SEQUENCE</scope>
    <source>
        <strain evidence="1">KEN1</strain>
        <tissue evidence="1">Leaf</tissue>
    </source>
</reference>
<gene>
    <name evidence="1" type="ORF">Slati_2362000</name>
</gene>
<evidence type="ECO:0000313" key="1">
    <source>
        <dbReference type="EMBL" id="KAL0438790.1"/>
    </source>
</evidence>
<comment type="caution">
    <text evidence="1">The sequence shown here is derived from an EMBL/GenBank/DDBJ whole genome shotgun (WGS) entry which is preliminary data.</text>
</comment>
<accession>A0AAW2WAL5</accession>
<dbReference type="EMBL" id="JACGWN010000008">
    <property type="protein sequence ID" value="KAL0438790.1"/>
    <property type="molecule type" value="Genomic_DNA"/>
</dbReference>
<dbReference type="AlphaFoldDB" id="A0AAW2WAL5"/>
<organism evidence="1">
    <name type="scientific">Sesamum latifolium</name>
    <dbReference type="NCBI Taxonomy" id="2727402"/>
    <lineage>
        <taxon>Eukaryota</taxon>
        <taxon>Viridiplantae</taxon>
        <taxon>Streptophyta</taxon>
        <taxon>Embryophyta</taxon>
        <taxon>Tracheophyta</taxon>
        <taxon>Spermatophyta</taxon>
        <taxon>Magnoliopsida</taxon>
        <taxon>eudicotyledons</taxon>
        <taxon>Gunneridae</taxon>
        <taxon>Pentapetalae</taxon>
        <taxon>asterids</taxon>
        <taxon>lamiids</taxon>
        <taxon>Lamiales</taxon>
        <taxon>Pedaliaceae</taxon>
        <taxon>Sesamum</taxon>
    </lineage>
</organism>
<proteinExistence type="predicted"/>
<sequence length="65" mass="6981">MLLLNRAQGGDEKGPTMSISKKGSFMEVVNEGFPPIHTDLQDAYISSISKFSESSYRGSVSVVVG</sequence>
<protein>
    <submittedName>
        <fullName evidence="1">Uncharacterized protein</fullName>
    </submittedName>
</protein>